<comment type="caution">
    <text evidence="1">The sequence shown here is derived from an EMBL/GenBank/DDBJ whole genome shotgun (WGS) entry which is preliminary data.</text>
</comment>
<protein>
    <submittedName>
        <fullName evidence="1">Integrase catalytic domain-containing protein</fullName>
    </submittedName>
</protein>
<evidence type="ECO:0000313" key="1">
    <source>
        <dbReference type="EMBL" id="GFY14071.1"/>
    </source>
</evidence>
<evidence type="ECO:0000313" key="2">
    <source>
        <dbReference type="Proteomes" id="UP000887159"/>
    </source>
</evidence>
<dbReference type="InterPro" id="IPR008042">
    <property type="entry name" value="Retrotrans_Pao"/>
</dbReference>
<dbReference type="Pfam" id="PF05380">
    <property type="entry name" value="Peptidase_A17"/>
    <property type="match status" value="1"/>
</dbReference>
<name>A0A8X6SKW9_TRICX</name>
<proteinExistence type="predicted"/>
<organism evidence="1 2">
    <name type="scientific">Trichonephila clavipes</name>
    <name type="common">Golden silk orbweaver</name>
    <name type="synonym">Nephila clavipes</name>
    <dbReference type="NCBI Taxonomy" id="2585209"/>
    <lineage>
        <taxon>Eukaryota</taxon>
        <taxon>Metazoa</taxon>
        <taxon>Ecdysozoa</taxon>
        <taxon>Arthropoda</taxon>
        <taxon>Chelicerata</taxon>
        <taxon>Arachnida</taxon>
        <taxon>Araneae</taxon>
        <taxon>Araneomorphae</taxon>
        <taxon>Entelegynae</taxon>
        <taxon>Araneoidea</taxon>
        <taxon>Nephilidae</taxon>
        <taxon>Trichonephila</taxon>
    </lineage>
</organism>
<dbReference type="EMBL" id="BMAU01021327">
    <property type="protein sequence ID" value="GFY14071.1"/>
    <property type="molecule type" value="Genomic_DNA"/>
</dbReference>
<dbReference type="PANTHER" id="PTHR47331">
    <property type="entry name" value="PHD-TYPE DOMAIN-CONTAINING PROTEIN"/>
    <property type="match status" value="1"/>
</dbReference>
<dbReference type="Proteomes" id="UP000887159">
    <property type="component" value="Unassembled WGS sequence"/>
</dbReference>
<gene>
    <name evidence="1" type="primary">AVEN_105167_1</name>
    <name evidence="1" type="ORF">TNCV_3612601</name>
</gene>
<keyword evidence="2" id="KW-1185">Reference proteome</keyword>
<reference evidence="1" key="1">
    <citation type="submission" date="2020-08" db="EMBL/GenBank/DDBJ databases">
        <title>Multicomponent nature underlies the extraordinary mechanical properties of spider dragline silk.</title>
        <authorList>
            <person name="Kono N."/>
            <person name="Nakamura H."/>
            <person name="Mori M."/>
            <person name="Yoshida Y."/>
            <person name="Ohtoshi R."/>
            <person name="Malay A.D."/>
            <person name="Moran D.A.P."/>
            <person name="Tomita M."/>
            <person name="Numata K."/>
            <person name="Arakawa K."/>
        </authorList>
    </citation>
    <scope>NUCLEOTIDE SEQUENCE</scope>
</reference>
<dbReference type="AlphaFoldDB" id="A0A8X6SKW9"/>
<accession>A0A8X6SKW9</accession>
<sequence length="355" mass="40147">MDDLLTGADDLESGRKLQVQLISMLKGAGMELHKWSASNPLLLPDSMCQVKDLSYSSVTETKTLGLLWKTHPDSFAFKISPMTSNCDNLIVTKKSVISTIAKIFDPLGLIGPVITRAKILLQSLWQLKLDWNDPLPSNLVSYWESFIDALESINCLDIPRYCLQDKSIRTELQGFSDSTEKAYGAALYLRCINTSGQISVRLLCSKSKGSPTENIIQEVTESDFWKHVNSENNPADILSRGISPDKIQHCELWWFGPPFLHQYKELESYDITAVEGDDLFLQELKETSHFPLCALLKNLETLDIISNCLSFTKLQRRSGIGGQREDDIEDLIMGHEDELTIEELEEIFNEHQETQ</sequence>